<protein>
    <submittedName>
        <fullName evidence="1">Uncharacterized protein</fullName>
    </submittedName>
</protein>
<comment type="caution">
    <text evidence="1">The sequence shown here is derived from an EMBL/GenBank/DDBJ whole genome shotgun (WGS) entry which is preliminary data.</text>
</comment>
<evidence type="ECO:0000313" key="2">
    <source>
        <dbReference type="Proteomes" id="UP000805193"/>
    </source>
</evidence>
<evidence type="ECO:0000313" key="1">
    <source>
        <dbReference type="EMBL" id="KAG0423445.1"/>
    </source>
</evidence>
<keyword evidence="2" id="KW-1185">Reference proteome</keyword>
<gene>
    <name evidence="1" type="ORF">HPB47_000804</name>
</gene>
<reference evidence="1 2" key="1">
    <citation type="journal article" date="2020" name="Cell">
        <title>Large-Scale Comparative Analyses of Tick Genomes Elucidate Their Genetic Diversity and Vector Capacities.</title>
        <authorList>
            <consortium name="Tick Genome and Microbiome Consortium (TIGMIC)"/>
            <person name="Jia N."/>
            <person name="Wang J."/>
            <person name="Shi W."/>
            <person name="Du L."/>
            <person name="Sun Y."/>
            <person name="Zhan W."/>
            <person name="Jiang J.F."/>
            <person name="Wang Q."/>
            <person name="Zhang B."/>
            <person name="Ji P."/>
            <person name="Bell-Sakyi L."/>
            <person name="Cui X.M."/>
            <person name="Yuan T.T."/>
            <person name="Jiang B.G."/>
            <person name="Yang W.F."/>
            <person name="Lam T.T."/>
            <person name="Chang Q.C."/>
            <person name="Ding S.J."/>
            <person name="Wang X.J."/>
            <person name="Zhu J.G."/>
            <person name="Ruan X.D."/>
            <person name="Zhao L."/>
            <person name="Wei J.T."/>
            <person name="Ye R.Z."/>
            <person name="Que T.C."/>
            <person name="Du C.H."/>
            <person name="Zhou Y.H."/>
            <person name="Cheng J.X."/>
            <person name="Dai P.F."/>
            <person name="Guo W.B."/>
            <person name="Han X.H."/>
            <person name="Huang E.J."/>
            <person name="Li L.F."/>
            <person name="Wei W."/>
            <person name="Gao Y.C."/>
            <person name="Liu J.Z."/>
            <person name="Shao H.Z."/>
            <person name="Wang X."/>
            <person name="Wang C.C."/>
            <person name="Yang T.C."/>
            <person name="Huo Q.B."/>
            <person name="Li W."/>
            <person name="Chen H.Y."/>
            <person name="Chen S.E."/>
            <person name="Zhou L.G."/>
            <person name="Ni X.B."/>
            <person name="Tian J.H."/>
            <person name="Sheng Y."/>
            <person name="Liu T."/>
            <person name="Pan Y.S."/>
            <person name="Xia L.Y."/>
            <person name="Li J."/>
            <person name="Zhao F."/>
            <person name="Cao W.C."/>
        </authorList>
    </citation>
    <scope>NUCLEOTIDE SEQUENCE [LARGE SCALE GENOMIC DNA]</scope>
    <source>
        <strain evidence="1">Iper-2018</strain>
    </source>
</reference>
<name>A0AC60PR45_IXOPE</name>
<organism evidence="1 2">
    <name type="scientific">Ixodes persulcatus</name>
    <name type="common">Taiga tick</name>
    <dbReference type="NCBI Taxonomy" id="34615"/>
    <lineage>
        <taxon>Eukaryota</taxon>
        <taxon>Metazoa</taxon>
        <taxon>Ecdysozoa</taxon>
        <taxon>Arthropoda</taxon>
        <taxon>Chelicerata</taxon>
        <taxon>Arachnida</taxon>
        <taxon>Acari</taxon>
        <taxon>Parasitiformes</taxon>
        <taxon>Ixodida</taxon>
        <taxon>Ixodoidea</taxon>
        <taxon>Ixodidae</taxon>
        <taxon>Ixodinae</taxon>
        <taxon>Ixodes</taxon>
    </lineage>
</organism>
<sequence length="251" mass="27927">MVVGPRASGACARPFPTPTEPREKKPSKSIPRMNGTSNSHVRPYDSFSHKVQISGPEYLPRKAWAETPLSEVQAFTPAIPPKMIRYADDDSLPELILVSASNPLFKFAQVAWSVVRPAGRLPCPARFGRACVCFINPRNREIGCGNRSIPDIGVSLLRPDCVGLQRGGRTSRFPLAATLPRSFRAVRQGRVSCSDVLARWRRTRRGSSPLAGFLDPYWDLVLSRADWAKDVIPWDLFLRSEVRALLALRHG</sequence>
<accession>A0AC60PR45</accession>
<dbReference type="Proteomes" id="UP000805193">
    <property type="component" value="Unassembled WGS sequence"/>
</dbReference>
<dbReference type="EMBL" id="JABSTQ010010102">
    <property type="protein sequence ID" value="KAG0423445.1"/>
    <property type="molecule type" value="Genomic_DNA"/>
</dbReference>
<proteinExistence type="predicted"/>